<feature type="domain" description="HTH tetR-type" evidence="5">
    <location>
        <begin position="6"/>
        <end position="66"/>
    </location>
</feature>
<dbReference type="PANTHER" id="PTHR30055:SF238">
    <property type="entry name" value="MYCOFACTOCIN BIOSYNTHESIS TRANSCRIPTIONAL REGULATOR MFTR-RELATED"/>
    <property type="match status" value="1"/>
</dbReference>
<dbReference type="PANTHER" id="PTHR30055">
    <property type="entry name" value="HTH-TYPE TRANSCRIPTIONAL REGULATOR RUTR"/>
    <property type="match status" value="1"/>
</dbReference>
<keyword evidence="7" id="KW-1185">Reference proteome</keyword>
<keyword evidence="1" id="KW-0805">Transcription regulation</keyword>
<dbReference type="Gene3D" id="1.10.357.10">
    <property type="entry name" value="Tetracycline Repressor, domain 2"/>
    <property type="match status" value="1"/>
</dbReference>
<reference evidence="6" key="1">
    <citation type="submission" date="2021-04" db="EMBL/GenBank/DDBJ databases">
        <title>Genome based classification of Actinospica acidithermotolerans sp. nov., an actinobacterium isolated from an Indonesian hot spring.</title>
        <authorList>
            <person name="Kusuma A.B."/>
            <person name="Putra K.E."/>
            <person name="Nafisah S."/>
            <person name="Loh J."/>
            <person name="Nouioui I."/>
            <person name="Goodfellow M."/>
        </authorList>
    </citation>
    <scope>NUCLEOTIDE SEQUENCE</scope>
    <source>
        <strain evidence="6">CSCA 57</strain>
    </source>
</reference>
<dbReference type="AlphaFoldDB" id="A0A941EL34"/>
<proteinExistence type="predicted"/>
<dbReference type="SUPFAM" id="SSF46689">
    <property type="entry name" value="Homeodomain-like"/>
    <property type="match status" value="1"/>
</dbReference>
<dbReference type="InterPro" id="IPR050109">
    <property type="entry name" value="HTH-type_TetR-like_transc_reg"/>
</dbReference>
<evidence type="ECO:0000256" key="4">
    <source>
        <dbReference type="PROSITE-ProRule" id="PRU00335"/>
    </source>
</evidence>
<evidence type="ECO:0000256" key="2">
    <source>
        <dbReference type="ARBA" id="ARBA00023125"/>
    </source>
</evidence>
<evidence type="ECO:0000313" key="7">
    <source>
        <dbReference type="Proteomes" id="UP000675781"/>
    </source>
</evidence>
<protein>
    <submittedName>
        <fullName evidence="6">TetR family transcriptional regulator</fullName>
    </submittedName>
</protein>
<dbReference type="EMBL" id="JAGSOG010000058">
    <property type="protein sequence ID" value="MBR7834425.1"/>
    <property type="molecule type" value="Genomic_DNA"/>
</dbReference>
<dbReference type="InterPro" id="IPR001647">
    <property type="entry name" value="HTH_TetR"/>
</dbReference>
<dbReference type="Proteomes" id="UP000675781">
    <property type="component" value="Unassembled WGS sequence"/>
</dbReference>
<keyword evidence="2 4" id="KW-0238">DNA-binding</keyword>
<dbReference type="PRINTS" id="PR00455">
    <property type="entry name" value="HTHTETR"/>
</dbReference>
<comment type="caution">
    <text evidence="6">The sequence shown here is derived from an EMBL/GenBank/DDBJ whole genome shotgun (WGS) entry which is preliminary data.</text>
</comment>
<dbReference type="PROSITE" id="PS50977">
    <property type="entry name" value="HTH_TETR_2"/>
    <property type="match status" value="1"/>
</dbReference>
<dbReference type="GO" id="GO:0003700">
    <property type="term" value="F:DNA-binding transcription factor activity"/>
    <property type="evidence" value="ECO:0007669"/>
    <property type="project" value="TreeGrafter"/>
</dbReference>
<organism evidence="6 7">
    <name type="scientific">Actinospica durhamensis</name>
    <dbReference type="NCBI Taxonomy" id="1508375"/>
    <lineage>
        <taxon>Bacteria</taxon>
        <taxon>Bacillati</taxon>
        <taxon>Actinomycetota</taxon>
        <taxon>Actinomycetes</taxon>
        <taxon>Catenulisporales</taxon>
        <taxon>Actinospicaceae</taxon>
        <taxon>Actinospica</taxon>
    </lineage>
</organism>
<dbReference type="InterPro" id="IPR023772">
    <property type="entry name" value="DNA-bd_HTH_TetR-type_CS"/>
</dbReference>
<sequence>MPRWEQGAEDRLRAAALELFLANGYENVTVAQITERAGLARRTFSRYFADKRDVLFAGSEQLPGAFAEAVRKADAALTPLEALLGALERVGDALAERVAPLAAQRQAIIDASPELQERSRTKFGDVSDALDAALRRRGAAPSTAGMLADVGVAIFRTAFRRWVEQPDAAALSARVREAAAELGHALDRR</sequence>
<name>A0A941EL34_9ACTN</name>
<evidence type="ECO:0000256" key="1">
    <source>
        <dbReference type="ARBA" id="ARBA00023015"/>
    </source>
</evidence>
<evidence type="ECO:0000256" key="3">
    <source>
        <dbReference type="ARBA" id="ARBA00023163"/>
    </source>
</evidence>
<dbReference type="RefSeq" id="WP_212528946.1">
    <property type="nucleotide sequence ID" value="NZ_JAGSOG010000058.1"/>
</dbReference>
<keyword evidence="3" id="KW-0804">Transcription</keyword>
<evidence type="ECO:0000313" key="6">
    <source>
        <dbReference type="EMBL" id="MBR7834425.1"/>
    </source>
</evidence>
<evidence type="ECO:0000259" key="5">
    <source>
        <dbReference type="PROSITE" id="PS50977"/>
    </source>
</evidence>
<dbReference type="Pfam" id="PF00440">
    <property type="entry name" value="TetR_N"/>
    <property type="match status" value="1"/>
</dbReference>
<feature type="DNA-binding region" description="H-T-H motif" evidence="4">
    <location>
        <begin position="29"/>
        <end position="48"/>
    </location>
</feature>
<dbReference type="GO" id="GO:0000976">
    <property type="term" value="F:transcription cis-regulatory region binding"/>
    <property type="evidence" value="ECO:0007669"/>
    <property type="project" value="TreeGrafter"/>
</dbReference>
<accession>A0A941EL34</accession>
<dbReference type="InterPro" id="IPR009057">
    <property type="entry name" value="Homeodomain-like_sf"/>
</dbReference>
<gene>
    <name evidence="6" type="ORF">KDL01_14215</name>
</gene>
<dbReference type="PROSITE" id="PS01081">
    <property type="entry name" value="HTH_TETR_1"/>
    <property type="match status" value="1"/>
</dbReference>